<dbReference type="AlphaFoldDB" id="A0A0D2HNB1"/>
<feature type="binding site" evidence="6">
    <location>
        <position position="148"/>
    </location>
    <ligand>
        <name>Mg(2+)</name>
        <dbReference type="ChEBI" id="CHEBI:18420"/>
        <label>1</label>
    </ligand>
</feature>
<comment type="cofactor">
    <cofactor evidence="6">
        <name>Mg(2+)</name>
        <dbReference type="ChEBI" id="CHEBI:18420"/>
    </cofactor>
    <cofactor evidence="6">
        <name>Mn(2+)</name>
        <dbReference type="ChEBI" id="CHEBI:29035"/>
    </cofactor>
    <text evidence="6">Probably binds two magnesium or manganese ions per subunit.</text>
</comment>
<keyword evidence="2 6" id="KW-0479">Metal-binding</keyword>
<dbReference type="EMBL" id="AZAC01000035">
    <property type="protein sequence ID" value="KIX12018.1"/>
    <property type="molecule type" value="Genomic_DNA"/>
</dbReference>
<dbReference type="NCBIfam" id="TIGR00195">
    <property type="entry name" value="exoDNase_III"/>
    <property type="match status" value="1"/>
</dbReference>
<dbReference type="InterPro" id="IPR004808">
    <property type="entry name" value="AP_endonuc_1"/>
</dbReference>
<feature type="binding site" evidence="6">
    <location>
        <position position="36"/>
    </location>
    <ligand>
        <name>Mg(2+)</name>
        <dbReference type="ChEBI" id="CHEBI:18420"/>
        <label>1</label>
    </ligand>
</feature>
<dbReference type="PANTHER" id="PTHR43250:SF2">
    <property type="entry name" value="EXODEOXYRIBONUCLEASE III"/>
    <property type="match status" value="1"/>
</dbReference>
<comment type="caution">
    <text evidence="9">The sequence shown here is derived from an EMBL/GenBank/DDBJ whole genome shotgun (WGS) entry which is preliminary data.</text>
</comment>
<dbReference type="CDD" id="cd09086">
    <property type="entry name" value="ExoIII-like_AP-endo"/>
    <property type="match status" value="1"/>
</dbReference>
<dbReference type="PROSITE" id="PS00726">
    <property type="entry name" value="AP_NUCLEASE_F1_1"/>
    <property type="match status" value="1"/>
</dbReference>
<gene>
    <name evidence="9" type="ORF">X474_21190</name>
</gene>
<dbReference type="FunCoup" id="A0A0D2HNB1">
    <property type="interactions" value="505"/>
</dbReference>
<dbReference type="Pfam" id="PF03372">
    <property type="entry name" value="Exo_endo_phos"/>
    <property type="match status" value="1"/>
</dbReference>
<dbReference type="Gene3D" id="3.60.10.10">
    <property type="entry name" value="Endonuclease/exonuclease/phosphatase"/>
    <property type="match status" value="1"/>
</dbReference>
<keyword evidence="10" id="KW-1185">Reference proteome</keyword>
<evidence type="ECO:0000256" key="7">
    <source>
        <dbReference type="PIRSR" id="PIRSR604808-3"/>
    </source>
</evidence>
<dbReference type="NCBIfam" id="TIGR00633">
    <property type="entry name" value="xth"/>
    <property type="match status" value="1"/>
</dbReference>
<feature type="site" description="Transition state stabilizer" evidence="7">
    <location>
        <position position="150"/>
    </location>
</feature>
<dbReference type="InterPro" id="IPR020847">
    <property type="entry name" value="AP_endonuclease_F1_BS"/>
</dbReference>
<evidence type="ECO:0000256" key="2">
    <source>
        <dbReference type="ARBA" id="ARBA00022723"/>
    </source>
</evidence>
<evidence type="ECO:0000313" key="10">
    <source>
        <dbReference type="Proteomes" id="UP000032233"/>
    </source>
</evidence>
<accession>A0A0D2HNB1</accession>
<feature type="site" description="Interaction with DNA substrate" evidence="7">
    <location>
        <position position="250"/>
    </location>
</feature>
<dbReference type="GO" id="GO:0008311">
    <property type="term" value="F:double-stranded DNA 3'-5' DNA exonuclease activity"/>
    <property type="evidence" value="ECO:0007669"/>
    <property type="project" value="InterPro"/>
</dbReference>
<dbReference type="GO" id="GO:0003677">
    <property type="term" value="F:DNA binding"/>
    <property type="evidence" value="ECO:0007669"/>
    <property type="project" value="InterPro"/>
</dbReference>
<feature type="active site" description="Proton donor/acceptor" evidence="5">
    <location>
        <position position="148"/>
    </location>
</feature>
<sequence>MNWKVATFNANSIRARLPIILDWLETNQPDLLCIQETKVQDKDFPQDPLAEAGWKSYFWGQKSYNGVAVLSREEPEEVRKNFPDGSDEDQARLIAVKTKGVWVVNTYVPQGRDPENPAFAYKLDFFDRMAKWFEAEFSPQKPLLWLGDLNVAPEPIDVYDPVKLDGRVCFHPKDRGALKKIMEWGFTDLFRKYHPDEELFTFWDYRARTALERNHGWRIDHLLATEPLAKACKNTWVDIEPRKREKPSDHTFLVGEFDLPEEF</sequence>
<keyword evidence="3" id="KW-0378">Hydrolase</keyword>
<evidence type="ECO:0000256" key="5">
    <source>
        <dbReference type="PIRSR" id="PIRSR604808-1"/>
    </source>
</evidence>
<feature type="site" description="Important for catalytic activity" evidence="7">
    <location>
        <position position="220"/>
    </location>
</feature>
<evidence type="ECO:0000256" key="1">
    <source>
        <dbReference type="ARBA" id="ARBA00007092"/>
    </source>
</evidence>
<keyword evidence="4 6" id="KW-0460">Magnesium</keyword>
<evidence type="ECO:0000256" key="4">
    <source>
        <dbReference type="ARBA" id="ARBA00022842"/>
    </source>
</evidence>
<dbReference type="InterPro" id="IPR005135">
    <property type="entry name" value="Endo/exonuclease/phosphatase"/>
</dbReference>
<feature type="binding site" evidence="6">
    <location>
        <position position="9"/>
    </location>
    <ligand>
        <name>Mg(2+)</name>
        <dbReference type="ChEBI" id="CHEBI:18420"/>
        <label>1</label>
    </ligand>
</feature>
<organism evidence="9 10">
    <name type="scientific">Dethiosulfatarculus sandiegensis</name>
    <dbReference type="NCBI Taxonomy" id="1429043"/>
    <lineage>
        <taxon>Bacteria</taxon>
        <taxon>Pseudomonadati</taxon>
        <taxon>Thermodesulfobacteriota</taxon>
        <taxon>Desulfarculia</taxon>
        <taxon>Desulfarculales</taxon>
        <taxon>Desulfarculaceae</taxon>
        <taxon>Dethiosulfatarculus</taxon>
    </lineage>
</organism>
<dbReference type="OrthoDB" id="9803914at2"/>
<dbReference type="GO" id="GO:0004519">
    <property type="term" value="F:endonuclease activity"/>
    <property type="evidence" value="ECO:0007669"/>
    <property type="project" value="InterPro"/>
</dbReference>
<dbReference type="InterPro" id="IPR037493">
    <property type="entry name" value="ExoIII-like"/>
</dbReference>
<dbReference type="PANTHER" id="PTHR43250">
    <property type="entry name" value="EXODEOXYRIBONUCLEASE III"/>
    <property type="match status" value="1"/>
</dbReference>
<dbReference type="STRING" id="1429043.X474_21190"/>
<dbReference type="InParanoid" id="A0A0D2HNB1"/>
<dbReference type="GO" id="GO:0046872">
    <property type="term" value="F:metal ion binding"/>
    <property type="evidence" value="ECO:0007669"/>
    <property type="project" value="UniProtKB-KW"/>
</dbReference>
<evidence type="ECO:0000256" key="6">
    <source>
        <dbReference type="PIRSR" id="PIRSR604808-2"/>
    </source>
</evidence>
<evidence type="ECO:0000259" key="8">
    <source>
        <dbReference type="Pfam" id="PF03372"/>
    </source>
</evidence>
<keyword evidence="6" id="KW-0464">Manganese</keyword>
<evidence type="ECO:0000256" key="3">
    <source>
        <dbReference type="ARBA" id="ARBA00022801"/>
    </source>
</evidence>
<dbReference type="RefSeq" id="WP_044351182.1">
    <property type="nucleotide sequence ID" value="NZ_AZAC01000035.1"/>
</dbReference>
<feature type="domain" description="Endonuclease/exonuclease/phosphatase" evidence="8">
    <location>
        <begin position="6"/>
        <end position="250"/>
    </location>
</feature>
<evidence type="ECO:0000313" key="9">
    <source>
        <dbReference type="EMBL" id="KIX12018.1"/>
    </source>
</evidence>
<dbReference type="Proteomes" id="UP000032233">
    <property type="component" value="Unassembled WGS sequence"/>
</dbReference>
<dbReference type="PATRIC" id="fig|1429043.3.peg.4493"/>
<feature type="binding site" evidence="6">
    <location>
        <position position="250"/>
    </location>
    <ligand>
        <name>Mg(2+)</name>
        <dbReference type="ChEBI" id="CHEBI:18420"/>
        <label>1</label>
    </ligand>
</feature>
<feature type="active site" description="Proton acceptor" evidence="5">
    <location>
        <position position="250"/>
    </location>
</feature>
<reference evidence="9 10" key="1">
    <citation type="submission" date="2013-11" db="EMBL/GenBank/DDBJ databases">
        <title>Metagenomic analysis of a methanogenic consortium involved in long chain n-alkane degradation.</title>
        <authorList>
            <person name="Davidova I.A."/>
            <person name="Callaghan A.V."/>
            <person name="Wawrik B."/>
            <person name="Pruitt S."/>
            <person name="Marks C."/>
            <person name="Duncan K.E."/>
            <person name="Suflita J.M."/>
        </authorList>
    </citation>
    <scope>NUCLEOTIDE SEQUENCE [LARGE SCALE GENOMIC DNA]</scope>
    <source>
        <strain evidence="9 10">SPR</strain>
    </source>
</reference>
<comment type="similarity">
    <text evidence="1">Belongs to the DNA repair enzymes AP/ExoA family.</text>
</comment>
<dbReference type="InterPro" id="IPR036691">
    <property type="entry name" value="Endo/exonu/phosph_ase_sf"/>
</dbReference>
<proteinExistence type="inferred from homology"/>
<feature type="binding site" evidence="6">
    <location>
        <position position="249"/>
    </location>
    <ligand>
        <name>Mg(2+)</name>
        <dbReference type="ChEBI" id="CHEBI:18420"/>
        <label>1</label>
    </ligand>
</feature>
<protein>
    <submittedName>
        <fullName evidence="9">Exodeoxyribonuclease III</fullName>
    </submittedName>
</protein>
<dbReference type="SUPFAM" id="SSF56219">
    <property type="entry name" value="DNase I-like"/>
    <property type="match status" value="1"/>
</dbReference>
<feature type="active site" evidence="5">
    <location>
        <position position="107"/>
    </location>
</feature>
<name>A0A0D2HNB1_9BACT</name>
<dbReference type="GO" id="GO:0006281">
    <property type="term" value="P:DNA repair"/>
    <property type="evidence" value="ECO:0007669"/>
    <property type="project" value="InterPro"/>
</dbReference>
<dbReference type="PROSITE" id="PS51435">
    <property type="entry name" value="AP_NUCLEASE_F1_4"/>
    <property type="match status" value="1"/>
</dbReference>
<feature type="binding site" evidence="6">
    <location>
        <position position="150"/>
    </location>
    <ligand>
        <name>Mg(2+)</name>
        <dbReference type="ChEBI" id="CHEBI:18420"/>
        <label>1</label>
    </ligand>
</feature>